<feature type="domain" description="NmrA-like" evidence="3">
    <location>
        <begin position="5"/>
        <end position="233"/>
    </location>
</feature>
<evidence type="ECO:0000313" key="4">
    <source>
        <dbReference type="EMBL" id="KAG0646468.1"/>
    </source>
</evidence>
<evidence type="ECO:0000256" key="2">
    <source>
        <dbReference type="ARBA" id="ARBA00023002"/>
    </source>
</evidence>
<dbReference type="PANTHER" id="PTHR47706">
    <property type="entry name" value="NMRA-LIKE FAMILY PROTEIN"/>
    <property type="match status" value="1"/>
</dbReference>
<dbReference type="OrthoDB" id="9974981at2759"/>
<accession>A0A9P7AU35</accession>
<dbReference type="Gene3D" id="3.40.50.720">
    <property type="entry name" value="NAD(P)-binding Rossmann-like Domain"/>
    <property type="match status" value="1"/>
</dbReference>
<sequence>MVVIKNVALIGATGALGEPVLDAIVKSGKFSVTVLARSASKAAFPSSVKVATVDYSDVASLTEAFRGNDAVVSTVGTPGLQGQTIAIDAAIAAGVKRFLPSEFGSDLGNPKTAALPIFGYKVHVNKYLEEKVAANPDFAYTLIRNGAFLDWGLDMNFLLDMKSGKPAIYDGGDQLFSTTTLKSVGQAVVGVLTHPDETKNRAVYVQDMLISQNKLLTIANKIAPEKTKSWEPVPKSLAAIKKASDEALAKGQHSIEVMVPYIFVSLFGEGYGGRMEKTDNDLLGVAGDKTDADVEGIMTPLLK</sequence>
<dbReference type="InterPro" id="IPR045312">
    <property type="entry name" value="PCBER-like"/>
</dbReference>
<proteinExistence type="predicted"/>
<dbReference type="EMBL" id="VNKQ01000015">
    <property type="protein sequence ID" value="KAG0646468.1"/>
    <property type="molecule type" value="Genomic_DNA"/>
</dbReference>
<evidence type="ECO:0000313" key="5">
    <source>
        <dbReference type="Proteomes" id="UP000785200"/>
    </source>
</evidence>
<evidence type="ECO:0000259" key="3">
    <source>
        <dbReference type="Pfam" id="PF05368"/>
    </source>
</evidence>
<dbReference type="GO" id="GO:0016491">
    <property type="term" value="F:oxidoreductase activity"/>
    <property type="evidence" value="ECO:0007669"/>
    <property type="project" value="UniProtKB-KW"/>
</dbReference>
<keyword evidence="2" id="KW-0560">Oxidoreductase</keyword>
<comment type="caution">
    <text evidence="4">The sequence shown here is derived from an EMBL/GenBank/DDBJ whole genome shotgun (WGS) entry which is preliminary data.</text>
</comment>
<keyword evidence="1" id="KW-0521">NADP</keyword>
<dbReference type="AlphaFoldDB" id="A0A9P7AU35"/>
<protein>
    <submittedName>
        <fullName evidence="4">Oxidoreductase BOA1</fullName>
    </submittedName>
</protein>
<dbReference type="Gene3D" id="3.90.25.10">
    <property type="entry name" value="UDP-galactose 4-epimerase, domain 1"/>
    <property type="match status" value="1"/>
</dbReference>
<dbReference type="CDD" id="cd05259">
    <property type="entry name" value="PCBER_SDR_a"/>
    <property type="match status" value="1"/>
</dbReference>
<dbReference type="SUPFAM" id="SSF51735">
    <property type="entry name" value="NAD(P)-binding Rossmann-fold domains"/>
    <property type="match status" value="1"/>
</dbReference>
<name>A0A9P7AU35_9HELO</name>
<dbReference type="Pfam" id="PF05368">
    <property type="entry name" value="NmrA"/>
    <property type="match status" value="1"/>
</dbReference>
<dbReference type="InterPro" id="IPR051609">
    <property type="entry name" value="NmrA/Isoflavone_reductase-like"/>
</dbReference>
<evidence type="ECO:0000256" key="1">
    <source>
        <dbReference type="ARBA" id="ARBA00022857"/>
    </source>
</evidence>
<dbReference type="PANTHER" id="PTHR47706:SF1">
    <property type="entry name" value="CIPA-LIKE, PUTATIVE (AFU_ORTHOLOGUE AFUA_1G12460)-RELATED"/>
    <property type="match status" value="1"/>
</dbReference>
<organism evidence="4 5">
    <name type="scientific">Hyphodiscus hymeniophilus</name>
    <dbReference type="NCBI Taxonomy" id="353542"/>
    <lineage>
        <taxon>Eukaryota</taxon>
        <taxon>Fungi</taxon>
        <taxon>Dikarya</taxon>
        <taxon>Ascomycota</taxon>
        <taxon>Pezizomycotina</taxon>
        <taxon>Leotiomycetes</taxon>
        <taxon>Helotiales</taxon>
        <taxon>Hyphodiscaceae</taxon>
        <taxon>Hyphodiscus</taxon>
    </lineage>
</organism>
<keyword evidence="5" id="KW-1185">Reference proteome</keyword>
<dbReference type="InterPro" id="IPR036291">
    <property type="entry name" value="NAD(P)-bd_dom_sf"/>
</dbReference>
<reference evidence="4" key="1">
    <citation type="submission" date="2019-07" db="EMBL/GenBank/DDBJ databases">
        <title>Hyphodiscus hymeniophilus genome sequencing and assembly.</title>
        <authorList>
            <person name="Kramer G."/>
            <person name="Nodwell J."/>
        </authorList>
    </citation>
    <scope>NUCLEOTIDE SEQUENCE</scope>
    <source>
        <strain evidence="4">ATCC 34498</strain>
    </source>
</reference>
<dbReference type="InterPro" id="IPR008030">
    <property type="entry name" value="NmrA-like"/>
</dbReference>
<dbReference type="Proteomes" id="UP000785200">
    <property type="component" value="Unassembled WGS sequence"/>
</dbReference>
<gene>
    <name evidence="4" type="ORF">D0Z07_7511</name>
</gene>